<dbReference type="EC" id="2.3.1.225" evidence="7"/>
<sequence>MSLQYTPQYKSIQNYIYFIIMCFLVPFFKRYLNRNPRRFVFLTHVPSVALVLAGTKFFLFAEMLYVVPQIISTGSVIYFLLWLLSLFIAYNIIANLLAAHFTDTSVGSLPKERQNPKPHEEHMWHFCYKCKKMVPPRSWHCKLCNVCILKRDHHCILTASCIGHNNHRYFFWFTFYLAFGSFLVMVTNFTAIVVNKRSFLNYYARAFVHPEFLLPKKTPVKSLENIEHLDNFLDLLYFLSVLVAAATGGGFVCQLMTTYIKGDFMPKYKRQYHLGTRKTFQLVLGKRGFWTFLAPNLKSTLQHDGTIWKTNLDSKVMESEV</sequence>
<dbReference type="GeneID" id="6506575"/>
<dbReference type="InterPro" id="IPR039859">
    <property type="entry name" value="PFA4/ZDH16/20/ERF2-like"/>
</dbReference>
<dbReference type="InParanoid" id="B3M461"/>
<evidence type="ECO:0000256" key="7">
    <source>
        <dbReference type="RuleBase" id="RU079119"/>
    </source>
</evidence>
<feature type="transmembrane region" description="Helical" evidence="7">
    <location>
        <begin position="235"/>
        <end position="260"/>
    </location>
</feature>
<dbReference type="InterPro" id="IPR001594">
    <property type="entry name" value="Palmitoyltrfase_DHHC"/>
</dbReference>
<comment type="subcellular location">
    <subcellularLocation>
        <location evidence="1">Membrane</location>
        <topology evidence="1">Multi-pass membrane protein</topology>
    </subcellularLocation>
</comment>
<keyword evidence="10" id="KW-1185">Reference proteome</keyword>
<comment type="similarity">
    <text evidence="7">Belongs to the DHHC palmitoyltransferase family.</text>
</comment>
<keyword evidence="6 7" id="KW-0012">Acyltransferase</keyword>
<feature type="transmembrane region" description="Helical" evidence="7">
    <location>
        <begin position="39"/>
        <end position="59"/>
    </location>
</feature>
<evidence type="ECO:0000256" key="5">
    <source>
        <dbReference type="ARBA" id="ARBA00023136"/>
    </source>
</evidence>
<dbReference type="PROSITE" id="PS50216">
    <property type="entry name" value="DHHC"/>
    <property type="match status" value="1"/>
</dbReference>
<feature type="domain" description="Palmitoyltransferase DHHC" evidence="8">
    <location>
        <begin position="123"/>
        <end position="233"/>
    </location>
</feature>
<proteinExistence type="inferred from homology"/>
<dbReference type="eggNOG" id="KOG1311">
    <property type="taxonomic scope" value="Eukaryota"/>
</dbReference>
<feature type="transmembrane region" description="Helical" evidence="7">
    <location>
        <begin position="169"/>
        <end position="194"/>
    </location>
</feature>
<protein>
    <recommendedName>
        <fullName evidence="7">Palmitoyltransferase</fullName>
        <ecNumber evidence="7">2.3.1.225</ecNumber>
    </recommendedName>
</protein>
<reference evidence="9 10" key="1">
    <citation type="journal article" date="2007" name="Nature">
        <title>Evolution of genes and genomes on the Drosophila phylogeny.</title>
        <authorList>
            <consortium name="Drosophila 12 Genomes Consortium"/>
            <person name="Clark A.G."/>
            <person name="Eisen M.B."/>
            <person name="Smith D.R."/>
            <person name="Bergman C.M."/>
            <person name="Oliver B."/>
            <person name="Markow T.A."/>
            <person name="Kaufman T.C."/>
            <person name="Kellis M."/>
            <person name="Gelbart W."/>
            <person name="Iyer V.N."/>
            <person name="Pollard D.A."/>
            <person name="Sackton T.B."/>
            <person name="Larracuente A.M."/>
            <person name="Singh N.D."/>
            <person name="Abad J.P."/>
            <person name="Abt D.N."/>
            <person name="Adryan B."/>
            <person name="Aguade M."/>
            <person name="Akashi H."/>
            <person name="Anderson W.W."/>
            <person name="Aquadro C.F."/>
            <person name="Ardell D.H."/>
            <person name="Arguello R."/>
            <person name="Artieri C.G."/>
            <person name="Barbash D.A."/>
            <person name="Barker D."/>
            <person name="Barsanti P."/>
            <person name="Batterham P."/>
            <person name="Batzoglou S."/>
            <person name="Begun D."/>
            <person name="Bhutkar A."/>
            <person name="Blanco E."/>
            <person name="Bosak S.A."/>
            <person name="Bradley R.K."/>
            <person name="Brand A.D."/>
            <person name="Brent M.R."/>
            <person name="Brooks A.N."/>
            <person name="Brown R.H."/>
            <person name="Butlin R.K."/>
            <person name="Caggese C."/>
            <person name="Calvi B.R."/>
            <person name="Bernardo de Carvalho A."/>
            <person name="Caspi A."/>
            <person name="Castrezana S."/>
            <person name="Celniker S.E."/>
            <person name="Chang J.L."/>
            <person name="Chapple C."/>
            <person name="Chatterji S."/>
            <person name="Chinwalla A."/>
            <person name="Civetta A."/>
            <person name="Clifton S.W."/>
            <person name="Comeron J.M."/>
            <person name="Costello J.C."/>
            <person name="Coyne J.A."/>
            <person name="Daub J."/>
            <person name="David R.G."/>
            <person name="Delcher A.L."/>
            <person name="Delehaunty K."/>
            <person name="Do C.B."/>
            <person name="Ebling H."/>
            <person name="Edwards K."/>
            <person name="Eickbush T."/>
            <person name="Evans J.D."/>
            <person name="Filipski A."/>
            <person name="Findeiss S."/>
            <person name="Freyhult E."/>
            <person name="Fulton L."/>
            <person name="Fulton R."/>
            <person name="Garcia A.C."/>
            <person name="Gardiner A."/>
            <person name="Garfield D.A."/>
            <person name="Garvin B.E."/>
            <person name="Gibson G."/>
            <person name="Gilbert D."/>
            <person name="Gnerre S."/>
            <person name="Godfrey J."/>
            <person name="Good R."/>
            <person name="Gotea V."/>
            <person name="Gravely B."/>
            <person name="Greenberg A.J."/>
            <person name="Griffiths-Jones S."/>
            <person name="Gross S."/>
            <person name="Guigo R."/>
            <person name="Gustafson E.A."/>
            <person name="Haerty W."/>
            <person name="Hahn M.W."/>
            <person name="Halligan D.L."/>
            <person name="Halpern A.L."/>
            <person name="Halter G.M."/>
            <person name="Han M.V."/>
            <person name="Heger A."/>
            <person name="Hillier L."/>
            <person name="Hinrichs A.S."/>
            <person name="Holmes I."/>
            <person name="Hoskins R.A."/>
            <person name="Hubisz M.J."/>
            <person name="Hultmark D."/>
            <person name="Huntley M.A."/>
            <person name="Jaffe D.B."/>
            <person name="Jagadeeshan S."/>
            <person name="Jeck W.R."/>
            <person name="Johnson J."/>
            <person name="Jones C.D."/>
            <person name="Jordan W.C."/>
            <person name="Karpen G.H."/>
            <person name="Kataoka E."/>
            <person name="Keightley P.D."/>
            <person name="Kheradpour P."/>
            <person name="Kirkness E.F."/>
            <person name="Koerich L.B."/>
            <person name="Kristiansen K."/>
            <person name="Kudrna D."/>
            <person name="Kulathinal R.J."/>
            <person name="Kumar S."/>
            <person name="Kwok R."/>
            <person name="Lander E."/>
            <person name="Langley C.H."/>
            <person name="Lapoint R."/>
            <person name="Lazzaro B.P."/>
            <person name="Lee S.J."/>
            <person name="Levesque L."/>
            <person name="Li R."/>
            <person name="Lin C.F."/>
            <person name="Lin M.F."/>
            <person name="Lindblad-Toh K."/>
            <person name="Llopart A."/>
            <person name="Long M."/>
            <person name="Low L."/>
            <person name="Lozovsky E."/>
            <person name="Lu J."/>
            <person name="Luo M."/>
            <person name="Machado C.A."/>
            <person name="Makalowski W."/>
            <person name="Marzo M."/>
            <person name="Matsuda M."/>
            <person name="Matzkin L."/>
            <person name="McAllister B."/>
            <person name="McBride C.S."/>
            <person name="McKernan B."/>
            <person name="McKernan K."/>
            <person name="Mendez-Lago M."/>
            <person name="Minx P."/>
            <person name="Mollenhauer M.U."/>
            <person name="Montooth K."/>
            <person name="Mount S.M."/>
            <person name="Mu X."/>
            <person name="Myers E."/>
            <person name="Negre B."/>
            <person name="Newfeld S."/>
            <person name="Nielsen R."/>
            <person name="Noor M.A."/>
            <person name="O'Grady P."/>
            <person name="Pachter L."/>
            <person name="Papaceit M."/>
            <person name="Parisi M.J."/>
            <person name="Parisi M."/>
            <person name="Parts L."/>
            <person name="Pedersen J.S."/>
            <person name="Pesole G."/>
            <person name="Phillippy A.M."/>
            <person name="Ponting C.P."/>
            <person name="Pop M."/>
            <person name="Porcelli D."/>
            <person name="Powell J.R."/>
            <person name="Prohaska S."/>
            <person name="Pruitt K."/>
            <person name="Puig M."/>
            <person name="Quesneville H."/>
            <person name="Ram K.R."/>
            <person name="Rand D."/>
            <person name="Rasmussen M.D."/>
            <person name="Reed L.K."/>
            <person name="Reenan R."/>
            <person name="Reily A."/>
            <person name="Remington K.A."/>
            <person name="Rieger T.T."/>
            <person name="Ritchie M.G."/>
            <person name="Robin C."/>
            <person name="Rogers Y.H."/>
            <person name="Rohde C."/>
            <person name="Rozas J."/>
            <person name="Rubenfield M.J."/>
            <person name="Ruiz A."/>
            <person name="Russo S."/>
            <person name="Salzberg S.L."/>
            <person name="Sanchez-Gracia A."/>
            <person name="Saranga D.J."/>
            <person name="Sato H."/>
            <person name="Schaeffer S.W."/>
            <person name="Schatz M.C."/>
            <person name="Schlenke T."/>
            <person name="Schwartz R."/>
            <person name="Segarra C."/>
            <person name="Singh R.S."/>
            <person name="Sirot L."/>
            <person name="Sirota M."/>
            <person name="Sisneros N.B."/>
            <person name="Smith C.D."/>
            <person name="Smith T.F."/>
            <person name="Spieth J."/>
            <person name="Stage D.E."/>
            <person name="Stark A."/>
            <person name="Stephan W."/>
            <person name="Strausberg R.L."/>
            <person name="Strempel S."/>
            <person name="Sturgill D."/>
            <person name="Sutton G."/>
            <person name="Sutton G.G."/>
            <person name="Tao W."/>
            <person name="Teichmann S."/>
            <person name="Tobari Y.N."/>
            <person name="Tomimura Y."/>
            <person name="Tsolas J.M."/>
            <person name="Valente V.L."/>
            <person name="Venter E."/>
            <person name="Venter J.C."/>
            <person name="Vicario S."/>
            <person name="Vieira F.G."/>
            <person name="Vilella A.J."/>
            <person name="Villasante A."/>
            <person name="Walenz B."/>
            <person name="Wang J."/>
            <person name="Wasserman M."/>
            <person name="Watts T."/>
            <person name="Wilson D."/>
            <person name="Wilson R.K."/>
            <person name="Wing R.A."/>
            <person name="Wolfner M.F."/>
            <person name="Wong A."/>
            <person name="Wong G.K."/>
            <person name="Wu C.I."/>
            <person name="Wu G."/>
            <person name="Yamamoto D."/>
            <person name="Yang H.P."/>
            <person name="Yang S.P."/>
            <person name="Yorke J.A."/>
            <person name="Yoshida K."/>
            <person name="Zdobnov E."/>
            <person name="Zhang P."/>
            <person name="Zhang Y."/>
            <person name="Zimin A.V."/>
            <person name="Baldwin J."/>
            <person name="Abdouelleil A."/>
            <person name="Abdulkadir J."/>
            <person name="Abebe A."/>
            <person name="Abera B."/>
            <person name="Abreu J."/>
            <person name="Acer S.C."/>
            <person name="Aftuck L."/>
            <person name="Alexander A."/>
            <person name="An P."/>
            <person name="Anderson E."/>
            <person name="Anderson S."/>
            <person name="Arachi H."/>
            <person name="Azer M."/>
            <person name="Bachantsang P."/>
            <person name="Barry A."/>
            <person name="Bayul T."/>
            <person name="Berlin A."/>
            <person name="Bessette D."/>
            <person name="Bloom T."/>
            <person name="Blye J."/>
            <person name="Boguslavskiy L."/>
            <person name="Bonnet C."/>
            <person name="Boukhgalter B."/>
            <person name="Bourzgui I."/>
            <person name="Brown A."/>
            <person name="Cahill P."/>
            <person name="Channer S."/>
            <person name="Cheshatsang Y."/>
            <person name="Chuda L."/>
            <person name="Citroen M."/>
            <person name="Collymore A."/>
            <person name="Cooke P."/>
            <person name="Costello M."/>
            <person name="D'Aco K."/>
            <person name="Daza R."/>
            <person name="De Haan G."/>
            <person name="DeGray S."/>
            <person name="DeMaso C."/>
            <person name="Dhargay N."/>
            <person name="Dooley K."/>
            <person name="Dooley E."/>
            <person name="Doricent M."/>
            <person name="Dorje P."/>
            <person name="Dorjee K."/>
            <person name="Dupes A."/>
            <person name="Elong R."/>
            <person name="Falk J."/>
            <person name="Farina A."/>
            <person name="Faro S."/>
            <person name="Ferguson D."/>
            <person name="Fisher S."/>
            <person name="Foley C.D."/>
            <person name="Franke A."/>
            <person name="Friedrich D."/>
            <person name="Gadbois L."/>
            <person name="Gearin G."/>
            <person name="Gearin C.R."/>
            <person name="Giannoukos G."/>
            <person name="Goode T."/>
            <person name="Graham J."/>
            <person name="Grandbois E."/>
            <person name="Grewal S."/>
            <person name="Gyaltsen K."/>
            <person name="Hafez N."/>
            <person name="Hagos B."/>
            <person name="Hall J."/>
            <person name="Henson C."/>
            <person name="Hollinger A."/>
            <person name="Honan T."/>
            <person name="Huard M.D."/>
            <person name="Hughes L."/>
            <person name="Hurhula B."/>
            <person name="Husby M.E."/>
            <person name="Kamat A."/>
            <person name="Kanga B."/>
            <person name="Kashin S."/>
            <person name="Khazanovich D."/>
            <person name="Kisner P."/>
            <person name="Lance K."/>
            <person name="Lara M."/>
            <person name="Lee W."/>
            <person name="Lennon N."/>
            <person name="Letendre F."/>
            <person name="LeVine R."/>
            <person name="Lipovsky A."/>
            <person name="Liu X."/>
            <person name="Liu J."/>
            <person name="Liu S."/>
            <person name="Lokyitsang T."/>
            <person name="Lokyitsang Y."/>
            <person name="Lubonja R."/>
            <person name="Lui A."/>
            <person name="MacDonald P."/>
            <person name="Magnisalis V."/>
            <person name="Maru K."/>
            <person name="Matthews C."/>
            <person name="McCusker W."/>
            <person name="McDonough S."/>
            <person name="Mehta T."/>
            <person name="Meldrim J."/>
            <person name="Meneus L."/>
            <person name="Mihai O."/>
            <person name="Mihalev A."/>
            <person name="Mihova T."/>
            <person name="Mittelman R."/>
            <person name="Mlenga V."/>
            <person name="Montmayeur A."/>
            <person name="Mulrain L."/>
            <person name="Navidi A."/>
            <person name="Naylor J."/>
            <person name="Negash T."/>
            <person name="Nguyen T."/>
            <person name="Nguyen N."/>
            <person name="Nicol R."/>
            <person name="Norbu C."/>
            <person name="Norbu N."/>
            <person name="Novod N."/>
            <person name="O'Neill B."/>
            <person name="Osman S."/>
            <person name="Markiewicz E."/>
            <person name="Oyono O.L."/>
            <person name="Patti C."/>
            <person name="Phunkhang P."/>
            <person name="Pierre F."/>
            <person name="Priest M."/>
            <person name="Raghuraman S."/>
            <person name="Rege F."/>
            <person name="Reyes R."/>
            <person name="Rise C."/>
            <person name="Rogov P."/>
            <person name="Ross K."/>
            <person name="Ryan E."/>
            <person name="Settipalli S."/>
            <person name="Shea T."/>
            <person name="Sherpa N."/>
            <person name="Shi L."/>
            <person name="Shih D."/>
            <person name="Sparrow T."/>
            <person name="Spaulding J."/>
            <person name="Stalker J."/>
            <person name="Stange-Thomann N."/>
            <person name="Stavropoulos S."/>
            <person name="Stone C."/>
            <person name="Strader C."/>
            <person name="Tesfaye S."/>
            <person name="Thomson T."/>
            <person name="Thoulutsang Y."/>
            <person name="Thoulutsang D."/>
            <person name="Topham K."/>
            <person name="Topping I."/>
            <person name="Tsamla T."/>
            <person name="Vassiliev H."/>
            <person name="Vo A."/>
            <person name="Wangchuk T."/>
            <person name="Wangdi T."/>
            <person name="Weiand M."/>
            <person name="Wilkinson J."/>
            <person name="Wilson A."/>
            <person name="Yadav S."/>
            <person name="Young G."/>
            <person name="Yu Q."/>
            <person name="Zembek L."/>
            <person name="Zhong D."/>
            <person name="Zimmer A."/>
            <person name="Zwirko Z."/>
            <person name="Jaffe D.B."/>
            <person name="Alvarez P."/>
            <person name="Brockman W."/>
            <person name="Butler J."/>
            <person name="Chin C."/>
            <person name="Gnerre S."/>
            <person name="Grabherr M."/>
            <person name="Kleber M."/>
            <person name="Mauceli E."/>
            <person name="MacCallum I."/>
        </authorList>
    </citation>
    <scope>NUCLEOTIDE SEQUENCE [LARGE SCALE GENOMIC DNA]</scope>
    <source>
        <strain evidence="10">Tucson 14024-0371.13</strain>
    </source>
</reference>
<keyword evidence="2 7" id="KW-0808">Transferase</keyword>
<evidence type="ECO:0000256" key="1">
    <source>
        <dbReference type="ARBA" id="ARBA00004141"/>
    </source>
</evidence>
<feature type="transmembrane region" description="Helical" evidence="7">
    <location>
        <begin position="12"/>
        <end position="32"/>
    </location>
</feature>
<evidence type="ECO:0000313" key="9">
    <source>
        <dbReference type="EMBL" id="EDV40423.2"/>
    </source>
</evidence>
<evidence type="ECO:0000256" key="4">
    <source>
        <dbReference type="ARBA" id="ARBA00022989"/>
    </source>
</evidence>
<dbReference type="PANTHER" id="PTHR12246">
    <property type="entry name" value="PALMITOYLTRANSFERASE ZDHHC16"/>
    <property type="match status" value="1"/>
</dbReference>
<dbReference type="KEGG" id="dan:6506575"/>
<comment type="catalytic activity">
    <reaction evidence="7">
        <text>L-cysteinyl-[protein] + hexadecanoyl-CoA = S-hexadecanoyl-L-cysteinyl-[protein] + CoA</text>
        <dbReference type="Rhea" id="RHEA:36683"/>
        <dbReference type="Rhea" id="RHEA-COMP:10131"/>
        <dbReference type="Rhea" id="RHEA-COMP:11032"/>
        <dbReference type="ChEBI" id="CHEBI:29950"/>
        <dbReference type="ChEBI" id="CHEBI:57287"/>
        <dbReference type="ChEBI" id="CHEBI:57379"/>
        <dbReference type="ChEBI" id="CHEBI:74151"/>
        <dbReference type="EC" id="2.3.1.225"/>
    </reaction>
</comment>
<dbReference type="OrthoDB" id="302728at2759"/>
<evidence type="ECO:0000256" key="3">
    <source>
        <dbReference type="ARBA" id="ARBA00022692"/>
    </source>
</evidence>
<evidence type="ECO:0000259" key="8">
    <source>
        <dbReference type="Pfam" id="PF01529"/>
    </source>
</evidence>
<evidence type="ECO:0000313" key="10">
    <source>
        <dbReference type="Proteomes" id="UP000007801"/>
    </source>
</evidence>
<accession>B3M461</accession>
<dbReference type="GO" id="GO:0016020">
    <property type="term" value="C:membrane"/>
    <property type="evidence" value="ECO:0007669"/>
    <property type="project" value="UniProtKB-SubCell"/>
</dbReference>
<keyword evidence="4 7" id="KW-1133">Transmembrane helix</keyword>
<evidence type="ECO:0000256" key="2">
    <source>
        <dbReference type="ARBA" id="ARBA00022679"/>
    </source>
</evidence>
<gene>
    <name evidence="9" type="primary">Dana\GF23939</name>
    <name evidence="9" type="synonym">dana_GLEANR_8700</name>
    <name evidence="9" type="ORF">GF23939</name>
</gene>
<dbReference type="GO" id="GO:0019706">
    <property type="term" value="F:protein-cysteine S-palmitoyltransferase activity"/>
    <property type="evidence" value="ECO:0007669"/>
    <property type="project" value="UniProtKB-EC"/>
</dbReference>
<feature type="transmembrane region" description="Helical" evidence="7">
    <location>
        <begin position="79"/>
        <end position="101"/>
    </location>
</feature>
<organism evidence="9 10">
    <name type="scientific">Drosophila ananassae</name>
    <name type="common">Fruit fly</name>
    <dbReference type="NCBI Taxonomy" id="7217"/>
    <lineage>
        <taxon>Eukaryota</taxon>
        <taxon>Metazoa</taxon>
        <taxon>Ecdysozoa</taxon>
        <taxon>Arthropoda</taxon>
        <taxon>Hexapoda</taxon>
        <taxon>Insecta</taxon>
        <taxon>Pterygota</taxon>
        <taxon>Neoptera</taxon>
        <taxon>Endopterygota</taxon>
        <taxon>Diptera</taxon>
        <taxon>Brachycera</taxon>
        <taxon>Muscomorpha</taxon>
        <taxon>Ephydroidea</taxon>
        <taxon>Drosophilidae</taxon>
        <taxon>Drosophila</taxon>
        <taxon>Sophophora</taxon>
    </lineage>
</organism>
<comment type="domain">
    <text evidence="7">The DHHC domain is required for palmitoyltransferase activity.</text>
</comment>
<dbReference type="EMBL" id="CH902618">
    <property type="protein sequence ID" value="EDV40423.2"/>
    <property type="molecule type" value="Genomic_DNA"/>
</dbReference>
<name>B3M461_DROAN</name>
<dbReference type="Proteomes" id="UP000007801">
    <property type="component" value="Unassembled WGS sequence"/>
</dbReference>
<evidence type="ECO:0000256" key="6">
    <source>
        <dbReference type="ARBA" id="ARBA00023315"/>
    </source>
</evidence>
<keyword evidence="5 7" id="KW-0472">Membrane</keyword>
<dbReference type="Pfam" id="PF01529">
    <property type="entry name" value="DHHC"/>
    <property type="match status" value="1"/>
</dbReference>
<dbReference type="AlphaFoldDB" id="B3M461"/>
<dbReference type="HOGENOM" id="CLU_027721_5_1_1"/>
<keyword evidence="3 7" id="KW-0812">Transmembrane</keyword>